<dbReference type="EMBL" id="BOOB01000021">
    <property type="protein sequence ID" value="GIH33147.1"/>
    <property type="molecule type" value="Genomic_DNA"/>
</dbReference>
<accession>A0ABQ4FE86</accession>
<evidence type="ECO:0000313" key="2">
    <source>
        <dbReference type="Proteomes" id="UP000651728"/>
    </source>
</evidence>
<dbReference type="Proteomes" id="UP000651728">
    <property type="component" value="Unassembled WGS sequence"/>
</dbReference>
<dbReference type="Gene3D" id="1.25.40.10">
    <property type="entry name" value="Tetratricopeptide repeat domain"/>
    <property type="match status" value="1"/>
</dbReference>
<reference evidence="1 2" key="1">
    <citation type="submission" date="2021-01" db="EMBL/GenBank/DDBJ databases">
        <title>Whole genome shotgun sequence of Microbispora amethystogenes NBRC 101907.</title>
        <authorList>
            <person name="Komaki H."/>
            <person name="Tamura T."/>
        </authorList>
    </citation>
    <scope>NUCLEOTIDE SEQUENCE [LARGE SCALE GENOMIC DNA]</scope>
    <source>
        <strain evidence="1 2">NBRC 101907</strain>
    </source>
</reference>
<evidence type="ECO:0000313" key="1">
    <source>
        <dbReference type="EMBL" id="GIH33147.1"/>
    </source>
</evidence>
<dbReference type="RefSeq" id="WP_204286176.1">
    <property type="nucleotide sequence ID" value="NZ_BAABEJ010000002.1"/>
</dbReference>
<protein>
    <recommendedName>
        <fullName evidence="3">Tetratricopeptide repeat protein</fullName>
    </recommendedName>
</protein>
<comment type="caution">
    <text evidence="1">The sequence shown here is derived from an EMBL/GenBank/DDBJ whole genome shotgun (WGS) entry which is preliminary data.</text>
</comment>
<dbReference type="PANTHER" id="PTHR46082">
    <property type="entry name" value="ATP/GTP-BINDING PROTEIN-RELATED"/>
    <property type="match status" value="1"/>
</dbReference>
<name>A0ABQ4FE86_9ACTN</name>
<dbReference type="SUPFAM" id="SSF48452">
    <property type="entry name" value="TPR-like"/>
    <property type="match status" value="1"/>
</dbReference>
<dbReference type="Pfam" id="PF13424">
    <property type="entry name" value="TPR_12"/>
    <property type="match status" value="1"/>
</dbReference>
<evidence type="ECO:0008006" key="3">
    <source>
        <dbReference type="Google" id="ProtNLM"/>
    </source>
</evidence>
<sequence>MLTAAAKALDFRLPSHWPVWRLLVAHFEALLSTSARQPKHDQRRLLELAPPLVAMLRLSNAWQEAERLGEAAISAAGKLGRSEAIVVGVQHNLATILQCRGLYPESERLLRDVLRKRERILGRHHRETAHTRGNLAIVLTLQGRHGEALSIMKRDFRERMRLLGPEHPDTHETAKALLAAKDLPSCGGTG</sequence>
<keyword evidence="2" id="KW-1185">Reference proteome</keyword>
<organism evidence="1 2">
    <name type="scientific">Microbispora amethystogenes</name>
    <dbReference type="NCBI Taxonomy" id="1427754"/>
    <lineage>
        <taxon>Bacteria</taxon>
        <taxon>Bacillati</taxon>
        <taxon>Actinomycetota</taxon>
        <taxon>Actinomycetes</taxon>
        <taxon>Streptosporangiales</taxon>
        <taxon>Streptosporangiaceae</taxon>
        <taxon>Microbispora</taxon>
    </lineage>
</organism>
<proteinExistence type="predicted"/>
<dbReference type="PANTHER" id="PTHR46082:SF6">
    <property type="entry name" value="AAA+ ATPASE DOMAIN-CONTAINING PROTEIN-RELATED"/>
    <property type="match status" value="1"/>
</dbReference>
<dbReference type="InterPro" id="IPR053137">
    <property type="entry name" value="NLR-like"/>
</dbReference>
<dbReference type="InterPro" id="IPR011990">
    <property type="entry name" value="TPR-like_helical_dom_sf"/>
</dbReference>
<gene>
    <name evidence="1" type="ORF">Mam01_33110</name>
</gene>